<sequence length="733" mass="80416">MDNTKRGSHVWSFSTIGGVKRVNLESGSDLVHLHELDPKLWTALSCPASDLEIDRKTLELIDTDSDGQIRVPEILGAIDWIVSVINNPDDLLKQASEFPLSAINTHTEQGRQLLDSARTILKNLGKESATSLFVEDTSDTTRIFAGTLFNGDGIITEDTVGGNEELSMLLAEVMVYAGSAVDRNGKAGVTQEIVQLFFDECEKYAAWYAKQEAAPEVILPLDDSTDAAYSNYLQVKAKIDDFFLRCRLAAFDHQSTETLNLQVARVESIADKDLSDCISEIAGYPIAKVRANGSLPLATGINPAWEAHIAVFKRLVTDRLFSGKDSITEEEWIKVSQTFAAFAQWKSEKEGASVELLGLTRIREILAGSMKDQLTALIASDMAVESEANNIILVDKLVRYHRDLFTLLKNFVTFFDFYTPGGKAVFQAGTLYIDQRSCDLCIRVRDMARQGALAQYGGMYLIYCECTSKATNEKMTIVAALTNGDVDDLVIGRNAIFYDRQGLDWDATIVKIMENPTSIKQAFFAPYRKLSNLIETQVHKAASAANEKIAAKMNENVVAASAKGEELKTTNDVSQAPPPPPPPPPPFDVAKFAGIFAAIGLAIGALGTVLAAAIGGFMKLTWWKMPLVIMGILLIISAPSMILAYLKLRKRNLAPILDANGWAINARVKINIQFGRTLTQLAALPKDAKVNLNDPFTKKSFPIIPALLILLIIVGGILYLLQKQGLIHIHMPM</sequence>
<organism evidence="2 3">
    <name type="scientific">Flavipsychrobacter stenotrophus</name>
    <dbReference type="NCBI Taxonomy" id="2077091"/>
    <lineage>
        <taxon>Bacteria</taxon>
        <taxon>Pseudomonadati</taxon>
        <taxon>Bacteroidota</taxon>
        <taxon>Chitinophagia</taxon>
        <taxon>Chitinophagales</taxon>
        <taxon>Chitinophagaceae</taxon>
        <taxon>Flavipsychrobacter</taxon>
    </lineage>
</organism>
<reference evidence="2 3" key="1">
    <citation type="submission" date="2018-01" db="EMBL/GenBank/DDBJ databases">
        <title>A novel member of the phylum Bacteroidetes isolated from glacier ice.</title>
        <authorList>
            <person name="Liu Q."/>
            <person name="Xin Y.-H."/>
        </authorList>
    </citation>
    <scope>NUCLEOTIDE SEQUENCE [LARGE SCALE GENOMIC DNA]</scope>
    <source>
        <strain evidence="2 3">RB1R16</strain>
    </source>
</reference>
<keyword evidence="1" id="KW-0472">Membrane</keyword>
<keyword evidence="1" id="KW-1133">Transmembrane helix</keyword>
<name>A0A2S7SRV8_9BACT</name>
<evidence type="ECO:0000256" key="1">
    <source>
        <dbReference type="SAM" id="Phobius"/>
    </source>
</evidence>
<gene>
    <name evidence="2" type="ORF">CJD36_019045</name>
</gene>
<feature type="transmembrane region" description="Helical" evidence="1">
    <location>
        <begin position="701"/>
        <end position="721"/>
    </location>
</feature>
<keyword evidence="3" id="KW-1185">Reference proteome</keyword>
<keyword evidence="1" id="KW-0812">Transmembrane</keyword>
<evidence type="ECO:0000313" key="3">
    <source>
        <dbReference type="Proteomes" id="UP000239872"/>
    </source>
</evidence>
<evidence type="ECO:0000313" key="2">
    <source>
        <dbReference type="EMBL" id="PQJ09347.1"/>
    </source>
</evidence>
<dbReference type="RefSeq" id="WP_105040797.1">
    <property type="nucleotide sequence ID" value="NZ_PPSL01000006.1"/>
</dbReference>
<feature type="transmembrane region" description="Helical" evidence="1">
    <location>
        <begin position="627"/>
        <end position="646"/>
    </location>
</feature>
<proteinExistence type="predicted"/>
<feature type="transmembrane region" description="Helical" evidence="1">
    <location>
        <begin position="592"/>
        <end position="615"/>
    </location>
</feature>
<accession>A0A2S7SRV8</accession>
<dbReference type="EMBL" id="PPSL01000006">
    <property type="protein sequence ID" value="PQJ09347.1"/>
    <property type="molecule type" value="Genomic_DNA"/>
</dbReference>
<dbReference type="Proteomes" id="UP000239872">
    <property type="component" value="Unassembled WGS sequence"/>
</dbReference>
<dbReference type="OrthoDB" id="9785737at2"/>
<evidence type="ECO:0008006" key="4">
    <source>
        <dbReference type="Google" id="ProtNLM"/>
    </source>
</evidence>
<dbReference type="AlphaFoldDB" id="A0A2S7SRV8"/>
<protein>
    <recommendedName>
        <fullName evidence="4">EF-hand domain-containing protein</fullName>
    </recommendedName>
</protein>
<comment type="caution">
    <text evidence="2">The sequence shown here is derived from an EMBL/GenBank/DDBJ whole genome shotgun (WGS) entry which is preliminary data.</text>
</comment>